<sequence>MGDMAKRTYVCICGPDPAGFNMPFVIPPSPRRAPSSFGAVCHVIMGYTVDVRAPALSTGSILSSKS</sequence>
<comment type="caution">
    <text evidence="1">The sequence shown here is derived from an EMBL/GenBank/DDBJ whole genome shotgun (WGS) entry which is preliminary data.</text>
</comment>
<gene>
    <name evidence="1" type="ORF">XA68_14508</name>
</gene>
<organism evidence="1 2">
    <name type="scientific">Ophiocordyceps unilateralis</name>
    <name type="common">Zombie-ant fungus</name>
    <name type="synonym">Torrubia unilateralis</name>
    <dbReference type="NCBI Taxonomy" id="268505"/>
    <lineage>
        <taxon>Eukaryota</taxon>
        <taxon>Fungi</taxon>
        <taxon>Dikarya</taxon>
        <taxon>Ascomycota</taxon>
        <taxon>Pezizomycotina</taxon>
        <taxon>Sordariomycetes</taxon>
        <taxon>Hypocreomycetidae</taxon>
        <taxon>Hypocreales</taxon>
        <taxon>Ophiocordycipitaceae</taxon>
        <taxon>Ophiocordyceps</taxon>
    </lineage>
</organism>
<keyword evidence="2" id="KW-1185">Reference proteome</keyword>
<dbReference type="EMBL" id="LAZP02000036">
    <property type="protein sequence ID" value="PFH62229.1"/>
    <property type="molecule type" value="Genomic_DNA"/>
</dbReference>
<proteinExistence type="predicted"/>
<accession>A0A2A9PLI8</accession>
<evidence type="ECO:0000313" key="1">
    <source>
        <dbReference type="EMBL" id="PFH62229.1"/>
    </source>
</evidence>
<dbReference type="Proteomes" id="UP000037136">
    <property type="component" value="Unassembled WGS sequence"/>
</dbReference>
<name>A0A2A9PLI8_OPHUN</name>
<reference evidence="1 2" key="1">
    <citation type="journal article" date="2015" name="BMC Genomics">
        <title>Gene expression during zombie ant biting behavior reflects the complexity underlying fungal parasitic behavioral manipulation.</title>
        <authorList>
            <person name="de Bekker C."/>
            <person name="Ohm R.A."/>
            <person name="Loreto R.G."/>
            <person name="Sebastian A."/>
            <person name="Albert I."/>
            <person name="Merrow M."/>
            <person name="Brachmann A."/>
            <person name="Hughes D.P."/>
        </authorList>
    </citation>
    <scope>NUCLEOTIDE SEQUENCE [LARGE SCALE GENOMIC DNA]</scope>
    <source>
        <strain evidence="1 2">SC16a</strain>
    </source>
</reference>
<protein>
    <submittedName>
        <fullName evidence="1">Uncharacterized protein</fullName>
    </submittedName>
</protein>
<reference evidence="1 2" key="2">
    <citation type="journal article" date="2017" name="Sci. Rep.">
        <title>Ant-infecting Ophiocordyceps genomes reveal a high diversity of potential behavioral manipulation genes and a possible major role for enterotoxins.</title>
        <authorList>
            <person name="de Bekker C."/>
            <person name="Ohm R.A."/>
            <person name="Evans H.C."/>
            <person name="Brachmann A."/>
            <person name="Hughes D.P."/>
        </authorList>
    </citation>
    <scope>NUCLEOTIDE SEQUENCE [LARGE SCALE GENOMIC DNA]</scope>
    <source>
        <strain evidence="1 2">SC16a</strain>
    </source>
</reference>
<evidence type="ECO:0000313" key="2">
    <source>
        <dbReference type="Proteomes" id="UP000037136"/>
    </source>
</evidence>
<dbReference type="AlphaFoldDB" id="A0A2A9PLI8"/>